<dbReference type="InterPro" id="IPR028081">
    <property type="entry name" value="Leu-bd"/>
</dbReference>
<dbReference type="Gene3D" id="3.40.50.2300">
    <property type="match status" value="2"/>
</dbReference>
<dbReference type="PROSITE" id="PS51257">
    <property type="entry name" value="PROKAR_LIPOPROTEIN"/>
    <property type="match status" value="1"/>
</dbReference>
<dbReference type="InterPro" id="IPR006311">
    <property type="entry name" value="TAT_signal"/>
</dbReference>
<dbReference type="InterPro" id="IPR028082">
    <property type="entry name" value="Peripla_BP_I"/>
</dbReference>
<name>A8LJ70_DINSH</name>
<evidence type="ECO:0000256" key="3">
    <source>
        <dbReference type="ARBA" id="ARBA00022970"/>
    </source>
</evidence>
<dbReference type="PROSITE" id="PS51318">
    <property type="entry name" value="TAT"/>
    <property type="match status" value="1"/>
</dbReference>
<keyword evidence="7" id="KW-1185">Reference proteome</keyword>
<dbReference type="GO" id="GO:0006865">
    <property type="term" value="P:amino acid transport"/>
    <property type="evidence" value="ECO:0007669"/>
    <property type="project" value="UniProtKB-KW"/>
</dbReference>
<protein>
    <recommendedName>
        <fullName evidence="5">Leucine-binding protein domain-containing protein</fullName>
    </recommendedName>
</protein>
<keyword evidence="3" id="KW-0029">Amino-acid transport</keyword>
<comment type="similarity">
    <text evidence="1">Belongs to the leucine-binding protein family.</text>
</comment>
<dbReference type="STRING" id="398580.Dshi_2832"/>
<dbReference type="eggNOG" id="COG0683">
    <property type="taxonomic scope" value="Bacteria"/>
</dbReference>
<feature type="domain" description="Leucine-binding protein" evidence="5">
    <location>
        <begin position="46"/>
        <end position="374"/>
    </location>
</feature>
<evidence type="ECO:0000256" key="2">
    <source>
        <dbReference type="ARBA" id="ARBA00022729"/>
    </source>
</evidence>
<dbReference type="PANTHER" id="PTHR30483:SF6">
    <property type="entry name" value="PERIPLASMIC BINDING PROTEIN OF ABC TRANSPORTER FOR NATURAL AMINO ACIDS"/>
    <property type="match status" value="1"/>
</dbReference>
<evidence type="ECO:0000256" key="1">
    <source>
        <dbReference type="ARBA" id="ARBA00010062"/>
    </source>
</evidence>
<sequence length="394" mass="39766">MFNRFFSRRKALRAGVAAAAATVALAACDVPVGGGGGGPSINARAPVPVALLVPYGTENASEVNLARSLENAARLAIADLDGVEIDLKVYATAGSPEQAATVAREAVADGARILLGPVFSAAANAAGVAVAPRGINVLSFSNNTAIAGGNVFVLGNTFENTARRVVSYLASLGNRSVLVAYPQSQVGTVGRDAVVQAIATTGSQNAGTFSYEPSQTGVINAVPEIAGAVRASGATAIVLADDTTGGVPLLSQLLLENGVDPTETQFVGLTRWDQPAATLELPGLQGGLFALPDPALTSLFQDRYVAAFGAQPHPIAGLAYDGIAAIGALVKSQQGQALTTSALTQGAGFAGVSGTFRLRADGTNERALAVARIVDRSVTIVSPAQRSFGLEGGS</sequence>
<feature type="chain" id="PRO_5002723288" description="Leucine-binding protein domain-containing protein" evidence="4">
    <location>
        <begin position="27"/>
        <end position="394"/>
    </location>
</feature>
<keyword evidence="3" id="KW-0813">Transport</keyword>
<dbReference type="PANTHER" id="PTHR30483">
    <property type="entry name" value="LEUCINE-SPECIFIC-BINDING PROTEIN"/>
    <property type="match status" value="1"/>
</dbReference>
<dbReference type="HOGENOM" id="CLU_049010_0_0_5"/>
<keyword evidence="2 4" id="KW-0732">Signal</keyword>
<dbReference type="CDD" id="cd06339">
    <property type="entry name" value="PBP1_YraM_LppC_lipoprotein-like"/>
    <property type="match status" value="1"/>
</dbReference>
<gene>
    <name evidence="6" type="ordered locus">Dshi_2832</name>
</gene>
<evidence type="ECO:0000256" key="4">
    <source>
        <dbReference type="SAM" id="SignalP"/>
    </source>
</evidence>
<dbReference type="SUPFAM" id="SSF53822">
    <property type="entry name" value="Periplasmic binding protein-like I"/>
    <property type="match status" value="1"/>
</dbReference>
<dbReference type="KEGG" id="dsh:Dshi_2832"/>
<dbReference type="AlphaFoldDB" id="A8LJ70"/>
<proteinExistence type="inferred from homology"/>
<reference evidence="7" key="1">
    <citation type="journal article" date="2010" name="ISME J.">
        <title>The complete genome sequence of the algal symbiont Dinoroseobacter shibae: a hitchhiker's guide to life in the sea.</title>
        <authorList>
            <person name="Wagner-Dobler I."/>
            <person name="Ballhausen B."/>
            <person name="Berger M."/>
            <person name="Brinkhoff T."/>
            <person name="Buchholz I."/>
            <person name="Bunk B."/>
            <person name="Cypionka H."/>
            <person name="Daniel R."/>
            <person name="Drepper T."/>
            <person name="Gerdts G."/>
            <person name="Hahnke S."/>
            <person name="Han C."/>
            <person name="Jahn D."/>
            <person name="Kalhoefer D."/>
            <person name="Kiss H."/>
            <person name="Klenk H.P."/>
            <person name="Kyrpides N."/>
            <person name="Liebl W."/>
            <person name="Liesegang H."/>
            <person name="Meincke L."/>
            <person name="Pati A."/>
            <person name="Petersen J."/>
            <person name="Piekarski T."/>
            <person name="Pommerenke C."/>
            <person name="Pradella S."/>
            <person name="Pukall R."/>
            <person name="Rabus R."/>
            <person name="Stackebrandt E."/>
            <person name="Thole S."/>
            <person name="Thompson L."/>
            <person name="Tielen P."/>
            <person name="Tomasch J."/>
            <person name="von Jan M."/>
            <person name="Wanphrut N."/>
            <person name="Wichels A."/>
            <person name="Zech H."/>
            <person name="Simon M."/>
        </authorList>
    </citation>
    <scope>NUCLEOTIDE SEQUENCE [LARGE SCALE GENOMIC DNA]</scope>
    <source>
        <strain evidence="7">DSM 16493 / NCIMB 14021 / DFL 12</strain>
    </source>
</reference>
<organism evidence="6 7">
    <name type="scientific">Dinoroseobacter shibae (strain DSM 16493 / NCIMB 14021 / DFL 12)</name>
    <dbReference type="NCBI Taxonomy" id="398580"/>
    <lineage>
        <taxon>Bacteria</taxon>
        <taxon>Pseudomonadati</taxon>
        <taxon>Pseudomonadota</taxon>
        <taxon>Alphaproteobacteria</taxon>
        <taxon>Rhodobacterales</taxon>
        <taxon>Roseobacteraceae</taxon>
        <taxon>Dinoroseobacter</taxon>
    </lineage>
</organism>
<evidence type="ECO:0000313" key="6">
    <source>
        <dbReference type="EMBL" id="ABV94565.1"/>
    </source>
</evidence>
<accession>A8LJ70</accession>
<evidence type="ECO:0000313" key="7">
    <source>
        <dbReference type="Proteomes" id="UP000006833"/>
    </source>
</evidence>
<dbReference type="InterPro" id="IPR051010">
    <property type="entry name" value="BCAA_transport"/>
</dbReference>
<dbReference type="Proteomes" id="UP000006833">
    <property type="component" value="Chromosome"/>
</dbReference>
<dbReference type="RefSeq" id="WP_012179493.1">
    <property type="nucleotide sequence ID" value="NC_009952.1"/>
</dbReference>
<dbReference type="Pfam" id="PF13458">
    <property type="entry name" value="Peripla_BP_6"/>
    <property type="match status" value="1"/>
</dbReference>
<dbReference type="EMBL" id="CP000830">
    <property type="protein sequence ID" value="ABV94565.1"/>
    <property type="molecule type" value="Genomic_DNA"/>
</dbReference>
<feature type="signal peptide" evidence="4">
    <location>
        <begin position="1"/>
        <end position="26"/>
    </location>
</feature>
<evidence type="ECO:0000259" key="5">
    <source>
        <dbReference type="Pfam" id="PF13458"/>
    </source>
</evidence>
<dbReference type="OrthoDB" id="7210494at2"/>